<gene>
    <name evidence="3" type="ORF">NLI96_g7954</name>
</gene>
<feature type="compositionally biased region" description="Polar residues" evidence="1">
    <location>
        <begin position="22"/>
        <end position="32"/>
    </location>
</feature>
<evidence type="ECO:0000313" key="3">
    <source>
        <dbReference type="EMBL" id="KAJ3481012.1"/>
    </source>
</evidence>
<name>A0AAD5V2X0_9APHY</name>
<dbReference type="Pfam" id="PF12937">
    <property type="entry name" value="F-box-like"/>
    <property type="match status" value="1"/>
</dbReference>
<dbReference type="InterPro" id="IPR036047">
    <property type="entry name" value="F-box-like_dom_sf"/>
</dbReference>
<evidence type="ECO:0000259" key="2">
    <source>
        <dbReference type="Pfam" id="PF12937"/>
    </source>
</evidence>
<protein>
    <recommendedName>
        <fullName evidence="2">F-box domain-containing protein</fullName>
    </recommendedName>
</protein>
<dbReference type="AlphaFoldDB" id="A0AAD5V2X0"/>
<feature type="region of interest" description="Disordered" evidence="1">
    <location>
        <begin position="22"/>
        <end position="67"/>
    </location>
</feature>
<evidence type="ECO:0000256" key="1">
    <source>
        <dbReference type="SAM" id="MobiDB-lite"/>
    </source>
</evidence>
<sequence>MESSASSSSSVMGIASQAETNFNYASSQQDHLTTMPPVPEVVDLSPPISSSDDNPSPPSSMSFHSPRDIFVPPSPHGCPDPLHQSLVRLRSPEGMKLPIELWLEILKYLSRDAMSLLACALTCRGLQRHAEVMIYKLRNLLTIDVTRYDDLNTLVEVFRTSPKLAREIGNRLELRGKSNESVPVVLSVLPIRLSTLLISVRKLQFRGFTIGSQPYPSRWSLYGHAFPNLTKLQLASVKFPSLKDFVALVTSFPALTTLFLVSLELENPVIPISIEIHNLEKHCIPWFLAIVAQPAHSLQVITIRVKPAAEDIQSFAWTRLDVVLSSWFIVNYIKHKTKLFLEFWVPRLENSNYLIESLFPLTTSLGMDSPG</sequence>
<feature type="domain" description="F-box" evidence="2">
    <location>
        <begin position="96"/>
        <end position="130"/>
    </location>
</feature>
<accession>A0AAD5V2X0</accession>
<dbReference type="EMBL" id="JANAWD010000344">
    <property type="protein sequence ID" value="KAJ3481012.1"/>
    <property type="molecule type" value="Genomic_DNA"/>
</dbReference>
<evidence type="ECO:0000313" key="4">
    <source>
        <dbReference type="Proteomes" id="UP001212997"/>
    </source>
</evidence>
<dbReference type="CDD" id="cd09917">
    <property type="entry name" value="F-box_SF"/>
    <property type="match status" value="1"/>
</dbReference>
<proteinExistence type="predicted"/>
<reference evidence="3" key="1">
    <citation type="submission" date="2022-07" db="EMBL/GenBank/DDBJ databases">
        <title>Genome Sequence of Physisporinus lineatus.</title>
        <authorList>
            <person name="Buettner E."/>
        </authorList>
    </citation>
    <scope>NUCLEOTIDE SEQUENCE</scope>
    <source>
        <strain evidence="3">VT162</strain>
    </source>
</reference>
<keyword evidence="4" id="KW-1185">Reference proteome</keyword>
<comment type="caution">
    <text evidence="3">The sequence shown here is derived from an EMBL/GenBank/DDBJ whole genome shotgun (WGS) entry which is preliminary data.</text>
</comment>
<dbReference type="Proteomes" id="UP001212997">
    <property type="component" value="Unassembled WGS sequence"/>
</dbReference>
<organism evidence="3 4">
    <name type="scientific">Meripilus lineatus</name>
    <dbReference type="NCBI Taxonomy" id="2056292"/>
    <lineage>
        <taxon>Eukaryota</taxon>
        <taxon>Fungi</taxon>
        <taxon>Dikarya</taxon>
        <taxon>Basidiomycota</taxon>
        <taxon>Agaricomycotina</taxon>
        <taxon>Agaricomycetes</taxon>
        <taxon>Polyporales</taxon>
        <taxon>Meripilaceae</taxon>
        <taxon>Meripilus</taxon>
    </lineage>
</organism>
<feature type="compositionally biased region" description="Low complexity" evidence="1">
    <location>
        <begin position="45"/>
        <end position="64"/>
    </location>
</feature>
<dbReference type="InterPro" id="IPR001810">
    <property type="entry name" value="F-box_dom"/>
</dbReference>
<dbReference type="SUPFAM" id="SSF81383">
    <property type="entry name" value="F-box domain"/>
    <property type="match status" value="1"/>
</dbReference>